<dbReference type="EMBL" id="JAPQFJ010000001">
    <property type="protein sequence ID" value="MCY6957269.1"/>
    <property type="molecule type" value="Genomic_DNA"/>
</dbReference>
<keyword evidence="1" id="KW-0732">Signal</keyword>
<proteinExistence type="predicted"/>
<evidence type="ECO:0008006" key="4">
    <source>
        <dbReference type="Google" id="ProtNLM"/>
    </source>
</evidence>
<feature type="chain" id="PRO_5046940674" description="Bacteriocin" evidence="1">
    <location>
        <begin position="28"/>
        <end position="147"/>
    </location>
</feature>
<gene>
    <name evidence="2" type="ORF">OW729_01475</name>
</gene>
<sequence>MKKIKKVIVMCTLCGTLAIGISTISFAHNSEAQKAYGGWSESRGYYSNVGTRSSRSVRSVRSSSPKSHTGKRLMKWMDNSGTAGFASYGETIWPNTKHYTTARMENSHGAVRTTSGRKWGVGYTEATSPYYVPRWLENIEARTYWGH</sequence>
<accession>A0ABT4D4R0</accession>
<evidence type="ECO:0000256" key="1">
    <source>
        <dbReference type="SAM" id="SignalP"/>
    </source>
</evidence>
<comment type="caution">
    <text evidence="2">The sequence shown here is derived from an EMBL/GenBank/DDBJ whole genome shotgun (WGS) entry which is preliminary data.</text>
</comment>
<organism evidence="2 3">
    <name type="scientific">Clostridium brassicae</name>
    <dbReference type="NCBI Taxonomy" id="2999072"/>
    <lineage>
        <taxon>Bacteria</taxon>
        <taxon>Bacillati</taxon>
        <taxon>Bacillota</taxon>
        <taxon>Clostridia</taxon>
        <taxon>Eubacteriales</taxon>
        <taxon>Clostridiaceae</taxon>
        <taxon>Clostridium</taxon>
    </lineage>
</organism>
<protein>
    <recommendedName>
        <fullName evidence="4">Bacteriocin</fullName>
    </recommendedName>
</protein>
<name>A0ABT4D4R0_9CLOT</name>
<dbReference type="RefSeq" id="WP_268059624.1">
    <property type="nucleotide sequence ID" value="NZ_JAPQFJ010000001.1"/>
</dbReference>
<keyword evidence="3" id="KW-1185">Reference proteome</keyword>
<feature type="signal peptide" evidence="1">
    <location>
        <begin position="1"/>
        <end position="27"/>
    </location>
</feature>
<evidence type="ECO:0000313" key="3">
    <source>
        <dbReference type="Proteomes" id="UP001144612"/>
    </source>
</evidence>
<reference evidence="2" key="1">
    <citation type="submission" date="2022-12" db="EMBL/GenBank/DDBJ databases">
        <title>Clostridium sp. nov., isolated from industrial wastewater.</title>
        <authorList>
            <person name="Jiayan W."/>
        </authorList>
    </citation>
    <scope>NUCLEOTIDE SEQUENCE</scope>
    <source>
        <strain evidence="2">ZC22-4</strain>
    </source>
</reference>
<dbReference type="Proteomes" id="UP001144612">
    <property type="component" value="Unassembled WGS sequence"/>
</dbReference>
<evidence type="ECO:0000313" key="2">
    <source>
        <dbReference type="EMBL" id="MCY6957269.1"/>
    </source>
</evidence>